<sequence length="36" mass="4068">MNGAPGTDWTDWLVDVHDARGQRVLVRAFVDVRASR</sequence>
<reference evidence="2" key="1">
    <citation type="submission" date="2017-10" db="EMBL/GenBank/DDBJ databases">
        <authorList>
            <person name="Regsiter A."/>
            <person name="William W."/>
        </authorList>
    </citation>
    <scope>NUCLEOTIDE SEQUENCE [LARGE SCALE GENOMIC DNA]</scope>
</reference>
<name>A0A2N9AMR6_METEX</name>
<dbReference type="AlphaFoldDB" id="A0A2N9AMR6"/>
<gene>
    <name evidence="1" type="ORF">TK0001_2062</name>
</gene>
<dbReference type="Proteomes" id="UP000233769">
    <property type="component" value="Chromosome tk0001"/>
</dbReference>
<accession>A0A2N9AMR6</accession>
<dbReference type="EMBL" id="LT962688">
    <property type="protein sequence ID" value="SOR28664.1"/>
    <property type="molecule type" value="Genomic_DNA"/>
</dbReference>
<protein>
    <submittedName>
        <fullName evidence="1">Uncharacterized protein</fullName>
    </submittedName>
</protein>
<organism evidence="1 2">
    <name type="scientific">Methylorubrum extorquens</name>
    <name type="common">Methylobacterium dichloromethanicum</name>
    <name type="synonym">Methylobacterium extorquens</name>
    <dbReference type="NCBI Taxonomy" id="408"/>
    <lineage>
        <taxon>Bacteria</taxon>
        <taxon>Pseudomonadati</taxon>
        <taxon>Pseudomonadota</taxon>
        <taxon>Alphaproteobacteria</taxon>
        <taxon>Hyphomicrobiales</taxon>
        <taxon>Methylobacteriaceae</taxon>
        <taxon>Methylorubrum</taxon>
    </lineage>
</organism>
<evidence type="ECO:0000313" key="1">
    <source>
        <dbReference type="EMBL" id="SOR28664.1"/>
    </source>
</evidence>
<evidence type="ECO:0000313" key="2">
    <source>
        <dbReference type="Proteomes" id="UP000233769"/>
    </source>
</evidence>
<proteinExistence type="predicted"/>